<evidence type="ECO:0000313" key="2">
    <source>
        <dbReference type="EMBL" id="STZ62277.1"/>
    </source>
</evidence>
<protein>
    <recommendedName>
        <fullName evidence="4">DUF4352 domain-containing protein</fullName>
    </recommendedName>
</protein>
<dbReference type="EMBL" id="UGQT01000001">
    <property type="protein sequence ID" value="STZ62277.1"/>
    <property type="molecule type" value="Genomic_DNA"/>
</dbReference>
<evidence type="ECO:0000256" key="1">
    <source>
        <dbReference type="ARBA" id="ARBA00022729"/>
    </source>
</evidence>
<organism evidence="2 3">
    <name type="scientific">Mycolicibacterium tokaiense</name>
    <dbReference type="NCBI Taxonomy" id="39695"/>
    <lineage>
        <taxon>Bacteria</taxon>
        <taxon>Bacillati</taxon>
        <taxon>Actinomycetota</taxon>
        <taxon>Actinomycetes</taxon>
        <taxon>Mycobacteriales</taxon>
        <taxon>Mycobacteriaceae</taxon>
        <taxon>Mycolicibacterium</taxon>
    </lineage>
</organism>
<name>A0A378TPZ6_9MYCO</name>
<dbReference type="RefSeq" id="WP_115281009.1">
    <property type="nucleotide sequence ID" value="NZ_AP022600.1"/>
</dbReference>
<dbReference type="Proteomes" id="UP000254978">
    <property type="component" value="Unassembled WGS sequence"/>
</dbReference>
<keyword evidence="3" id="KW-1185">Reference proteome</keyword>
<proteinExistence type="predicted"/>
<reference evidence="2 3" key="1">
    <citation type="submission" date="2018-06" db="EMBL/GenBank/DDBJ databases">
        <authorList>
            <consortium name="Pathogen Informatics"/>
            <person name="Doyle S."/>
        </authorList>
    </citation>
    <scope>NUCLEOTIDE SEQUENCE [LARGE SCALE GENOMIC DNA]</scope>
    <source>
        <strain evidence="2 3">NCTC10821</strain>
    </source>
</reference>
<evidence type="ECO:0008006" key="4">
    <source>
        <dbReference type="Google" id="ProtNLM"/>
    </source>
</evidence>
<dbReference type="AlphaFoldDB" id="A0A378TPZ6"/>
<gene>
    <name evidence="2" type="ORF">NCTC10821_05842</name>
</gene>
<dbReference type="Gene3D" id="2.60.40.1240">
    <property type="match status" value="1"/>
</dbReference>
<accession>A0A378TPZ6</accession>
<dbReference type="OrthoDB" id="4714464at2"/>
<evidence type="ECO:0000313" key="3">
    <source>
        <dbReference type="Proteomes" id="UP000254978"/>
    </source>
</evidence>
<sequence>MGAGVTASLTGRVRRWFAGLGFAQMWRLAVVLVLAATAAFGGLDNVNTAVTVFEPGEEFNDGQYTLTVERASVVERIGGVLSDNLDTQYLGVVVQIRNDGDTPGNLLRAIDLTGFPQQRFSGVYRMADSTYNANLGPGLAQQSAFFWEVPAGSIADGEEVTLRVWKKKFTELMVSWGQAWIDDATDYGQISVPVKVRP</sequence>
<keyword evidence="1" id="KW-0732">Signal</keyword>
<dbReference type="InterPro" id="IPR029050">
    <property type="entry name" value="Immunoprotect_excell_Ig-like"/>
</dbReference>